<protein>
    <recommendedName>
        <fullName evidence="6">CNH domain-containing protein</fullName>
    </recommendedName>
</protein>
<sequence>MVAATTDHPALSSPSAAVKKLMVLPTVHRLLVVLTSGAVVGYSLPELTPWPSAALTHINDITTLRHQRQRPSPTAANDDKIIAFTASKIRVMAVTKDHIQSLKDIAYSGSIKGVSVVGLSQNYSNLVLVANSTTYDVIDLQKTRKIPMGDYRNGDTAIAPFIEGYRADGDGKDEYMLTIRSEGTSAVAMFVDSLGDATRGTIIMDHYPSAVAVHWPFIYTVVKDQLVVYSLEQLAETTRIPIFAKEPTETTENTENTEENIEEATEENPVGSTANEEDPQGSDDEQTTNDKDDSKDAEPESEQPEATEADDANAETTEPTQQPDEPTHDETSSVTEVVAPIVSGVVSVDSLPFVADDRLAHVELVSGSDIPSAITKNHAHIAAFQGSRLWAVYEPDEFDSIIIDGDIAKVTAALDRHSGERHDYLLQHLVLQLLKQQQYEEVKPYLTRIKAGKLIVPPLMVIIAAAIGHIPQASEQSKHDENSDLTAIIADADAVVVTKGIRRQLAQLSPFPPSPQFVESYLKEVYKITPNLSYIRCSIYALLAKDDVDWVETDTWGDDAVTDEYCLAQLAAKQYTASLSRVYLRLDRITDYCQLSLAVLSSTTDSDDVAHVIDAVLGVLPQVTDEDLYSKVLVEVVKIDKQRGYNFLRSNRGHHHKHTNHKILTTLTDNGDGDDDDTQLLVLRLEYMEDSVSDHPTVDNARELFNHLVALIHRRCLDDDTVLLFDTVVQTYAIANAVSEPWPKSAWPDFVRGQATQSKISSVLTWYVKAYEAYVFLRRHGNPPSVPSSSMFAYFRATGAIADLLAASDYPQAEHVAVYGSVAPPTTPYYPWATSQLDPPVADPNRDDLKQILRHYLHLRPHTYSIPHFLMGFGSVFDPIDLLHILPATLNLVHVAEYWQRVLVELDTKRRQAAATKSLAKTEAKTTADIYRSLAANLTSD</sequence>
<organism evidence="7 8">
    <name type="scientific">Diutina rugosa</name>
    <name type="common">Yeast</name>
    <name type="synonym">Candida rugosa</name>
    <dbReference type="NCBI Taxonomy" id="5481"/>
    <lineage>
        <taxon>Eukaryota</taxon>
        <taxon>Fungi</taxon>
        <taxon>Dikarya</taxon>
        <taxon>Ascomycota</taxon>
        <taxon>Saccharomycotina</taxon>
        <taxon>Pichiomycetes</taxon>
        <taxon>Debaryomycetaceae</taxon>
        <taxon>Diutina</taxon>
    </lineage>
</organism>
<dbReference type="GO" id="GO:0016020">
    <property type="term" value="C:membrane"/>
    <property type="evidence" value="ECO:0007669"/>
    <property type="project" value="TreeGrafter"/>
</dbReference>
<dbReference type="GO" id="GO:0005737">
    <property type="term" value="C:cytoplasm"/>
    <property type="evidence" value="ECO:0007669"/>
    <property type="project" value="UniProtKB-SubCell"/>
</dbReference>
<dbReference type="InterPro" id="IPR001180">
    <property type="entry name" value="CNH_dom"/>
</dbReference>
<dbReference type="PANTHER" id="PTHR12894:SF27">
    <property type="entry name" value="TRANSFORMING GROWTH FACTOR-BETA RECEPTOR-ASSOCIATED PROTEIN 1"/>
    <property type="match status" value="1"/>
</dbReference>
<feature type="compositionally biased region" description="Basic and acidic residues" evidence="5">
    <location>
        <begin position="288"/>
        <end position="298"/>
    </location>
</feature>
<evidence type="ECO:0000256" key="3">
    <source>
        <dbReference type="ARBA" id="ARBA00022490"/>
    </source>
</evidence>
<evidence type="ECO:0000259" key="6">
    <source>
        <dbReference type="PROSITE" id="PS50219"/>
    </source>
</evidence>
<keyword evidence="3" id="KW-0963">Cytoplasm</keyword>
<comment type="subcellular location">
    <subcellularLocation>
        <location evidence="1">Cytoplasm</location>
    </subcellularLocation>
</comment>
<gene>
    <name evidence="7" type="ORF">DIURU_000220</name>
</gene>
<evidence type="ECO:0000256" key="5">
    <source>
        <dbReference type="SAM" id="MobiDB-lite"/>
    </source>
</evidence>
<dbReference type="GO" id="GO:0034058">
    <property type="term" value="P:endosomal vesicle fusion"/>
    <property type="evidence" value="ECO:0007669"/>
    <property type="project" value="TreeGrafter"/>
</dbReference>
<keyword evidence="8" id="KW-1185">Reference proteome</keyword>
<dbReference type="PROSITE" id="PS50219">
    <property type="entry name" value="CNH"/>
    <property type="match status" value="1"/>
</dbReference>
<evidence type="ECO:0000313" key="8">
    <source>
        <dbReference type="Proteomes" id="UP000449547"/>
    </source>
</evidence>
<feature type="region of interest" description="Disordered" evidence="5">
    <location>
        <begin position="245"/>
        <end position="333"/>
    </location>
</feature>
<evidence type="ECO:0000256" key="1">
    <source>
        <dbReference type="ARBA" id="ARBA00004496"/>
    </source>
</evidence>
<evidence type="ECO:0000256" key="2">
    <source>
        <dbReference type="ARBA" id="ARBA00022448"/>
    </source>
</evidence>
<proteinExistence type="predicted"/>
<dbReference type="RefSeq" id="XP_034014936.1">
    <property type="nucleotide sequence ID" value="XM_034154826.1"/>
</dbReference>
<dbReference type="GO" id="GO:0006914">
    <property type="term" value="P:autophagy"/>
    <property type="evidence" value="ECO:0007669"/>
    <property type="project" value="TreeGrafter"/>
</dbReference>
<accession>A0A642UZ38</accession>
<keyword evidence="2" id="KW-0813">Transport</keyword>
<dbReference type="InterPro" id="IPR032914">
    <property type="entry name" value="Vam6/VPS39/TRAP1"/>
</dbReference>
<reference evidence="7 8" key="1">
    <citation type="submission" date="2019-07" db="EMBL/GenBank/DDBJ databases">
        <title>Genome assembly of two rare yeast pathogens: Diutina rugosa and Trichomonascus ciferrii.</title>
        <authorList>
            <person name="Mixao V."/>
            <person name="Saus E."/>
            <person name="Hansen A."/>
            <person name="Lass-Flor C."/>
            <person name="Gabaldon T."/>
        </authorList>
    </citation>
    <scope>NUCLEOTIDE SEQUENCE [LARGE SCALE GENOMIC DNA]</scope>
    <source>
        <strain evidence="7 8">CBS 613</strain>
    </source>
</reference>
<comment type="caution">
    <text evidence="7">The sequence shown here is derived from an EMBL/GenBank/DDBJ whole genome shotgun (WGS) entry which is preliminary data.</text>
</comment>
<dbReference type="GO" id="GO:0015031">
    <property type="term" value="P:protein transport"/>
    <property type="evidence" value="ECO:0007669"/>
    <property type="project" value="UniProtKB-KW"/>
</dbReference>
<dbReference type="PANTHER" id="PTHR12894">
    <property type="entry name" value="CNH DOMAIN CONTAINING"/>
    <property type="match status" value="1"/>
</dbReference>
<feature type="compositionally biased region" description="Acidic residues" evidence="5">
    <location>
        <begin position="275"/>
        <end position="287"/>
    </location>
</feature>
<dbReference type="AlphaFoldDB" id="A0A642UZ38"/>
<dbReference type="OrthoDB" id="5325112at2759"/>
<feature type="compositionally biased region" description="Acidic residues" evidence="5">
    <location>
        <begin position="255"/>
        <end position="266"/>
    </location>
</feature>
<dbReference type="GeneID" id="54778873"/>
<evidence type="ECO:0000313" key="7">
    <source>
        <dbReference type="EMBL" id="KAA8908251.1"/>
    </source>
</evidence>
<dbReference type="Proteomes" id="UP000449547">
    <property type="component" value="Unassembled WGS sequence"/>
</dbReference>
<feature type="domain" description="CNH" evidence="6">
    <location>
        <begin position="1"/>
        <end position="257"/>
    </location>
</feature>
<feature type="compositionally biased region" description="Acidic residues" evidence="5">
    <location>
        <begin position="299"/>
        <end position="313"/>
    </location>
</feature>
<dbReference type="EMBL" id="SWFT01000009">
    <property type="protein sequence ID" value="KAA8908251.1"/>
    <property type="molecule type" value="Genomic_DNA"/>
</dbReference>
<name>A0A642UZ38_DIURU</name>
<keyword evidence="4" id="KW-0653">Protein transport</keyword>
<dbReference type="OMA" id="KWPKISW"/>
<evidence type="ECO:0000256" key="4">
    <source>
        <dbReference type="ARBA" id="ARBA00022927"/>
    </source>
</evidence>
<feature type="compositionally biased region" description="Low complexity" evidence="5">
    <location>
        <begin position="314"/>
        <end position="324"/>
    </location>
</feature>
<dbReference type="VEuPathDB" id="FungiDB:DIURU_000220"/>